<feature type="transmembrane region" description="Helical" evidence="2">
    <location>
        <begin position="7"/>
        <end position="29"/>
    </location>
</feature>
<keyword evidence="4" id="KW-0808">Transferase</keyword>
<dbReference type="InterPro" id="IPR002999">
    <property type="entry name" value="Tudor"/>
</dbReference>
<keyword evidence="4" id="KW-0418">Kinase</keyword>
<dbReference type="Gene3D" id="2.30.30.140">
    <property type="match status" value="1"/>
</dbReference>
<sequence>MDSRAKTIALWAGLGLGVTVSTALLYLLLKQEEEYEVRRKKVETVKHNVAKVKVPKEVIGALIGRQGANIKAIQEKTNTKINFEHQGSGEEGDRMAIIRGTSIDVQEAENLIAEFIKDQSNVTTETVFVPVKACGRIIGKNGENIRHMCRTSRAQIKVDRSGDEHDPNSLKCVHISGTKDQIRVAITMIDEKLAEEEAFQQRVALSSAGRAALYRGRPMAIKAASTEAKDGSQQQYPQEELTATAKDGFIEVYVSALESPHRFWVQLVGTKSITLDKLVTDMTTCYSQEQQRDATSIAKAAVGDIIAARFMQDDSWYRARITAVNESDYSADETQVAVHYVDFGETGTFKLKEVCKLLEEYHELPYQAIECCLSGVELKEGNRWTAEACDLFESLSYAGLWKVVMAKPVGRVKREESAPGFAYLVELVDTNGSEDINVGKELVKQGFALHKT</sequence>
<accession>A0A2R5LEM9</accession>
<protein>
    <submittedName>
        <fullName evidence="4">Putative kinase anchor protein</fullName>
    </submittedName>
</protein>
<dbReference type="GO" id="GO:0043186">
    <property type="term" value="C:P granule"/>
    <property type="evidence" value="ECO:0007669"/>
    <property type="project" value="TreeGrafter"/>
</dbReference>
<dbReference type="GO" id="GO:0034587">
    <property type="term" value="P:piRNA processing"/>
    <property type="evidence" value="ECO:0007669"/>
    <property type="project" value="TreeGrafter"/>
</dbReference>
<dbReference type="InterPro" id="IPR036612">
    <property type="entry name" value="KH_dom_type_1_sf"/>
</dbReference>
<dbReference type="EMBL" id="GGLE01003749">
    <property type="protein sequence ID" value="MBY07875.1"/>
    <property type="molecule type" value="Transcribed_RNA"/>
</dbReference>
<dbReference type="SUPFAM" id="SSF54791">
    <property type="entry name" value="Eukaryotic type KH-domain (KH-domain type I)"/>
    <property type="match status" value="2"/>
</dbReference>
<dbReference type="SUPFAM" id="SSF63748">
    <property type="entry name" value="Tudor/PWWP/MBT"/>
    <property type="match status" value="1"/>
</dbReference>
<evidence type="ECO:0000313" key="4">
    <source>
        <dbReference type="EMBL" id="MBY07875.1"/>
    </source>
</evidence>
<dbReference type="Pfam" id="PF00013">
    <property type="entry name" value="KH_1"/>
    <property type="match status" value="2"/>
</dbReference>
<dbReference type="InterPro" id="IPR050621">
    <property type="entry name" value="Tudor_domain_containing"/>
</dbReference>
<dbReference type="Gene3D" id="2.40.50.90">
    <property type="match status" value="1"/>
</dbReference>
<dbReference type="GO" id="GO:0005739">
    <property type="term" value="C:mitochondrion"/>
    <property type="evidence" value="ECO:0007669"/>
    <property type="project" value="UniProtKB-ARBA"/>
</dbReference>
<keyword evidence="2" id="KW-1133">Transmembrane helix</keyword>
<dbReference type="GO" id="GO:0003723">
    <property type="term" value="F:RNA binding"/>
    <property type="evidence" value="ECO:0007669"/>
    <property type="project" value="UniProtKB-UniRule"/>
</dbReference>
<evidence type="ECO:0000256" key="1">
    <source>
        <dbReference type="PROSITE-ProRule" id="PRU00117"/>
    </source>
</evidence>
<proteinExistence type="predicted"/>
<dbReference type="GO" id="GO:0016301">
    <property type="term" value="F:kinase activity"/>
    <property type="evidence" value="ECO:0007669"/>
    <property type="project" value="UniProtKB-KW"/>
</dbReference>
<evidence type="ECO:0000256" key="2">
    <source>
        <dbReference type="SAM" id="Phobius"/>
    </source>
</evidence>
<dbReference type="PROSITE" id="PS50084">
    <property type="entry name" value="KH_TYPE_1"/>
    <property type="match status" value="2"/>
</dbReference>
<dbReference type="PROSITE" id="PS50304">
    <property type="entry name" value="TUDOR"/>
    <property type="match status" value="1"/>
</dbReference>
<dbReference type="GO" id="GO:0030719">
    <property type="term" value="P:P granule organization"/>
    <property type="evidence" value="ECO:0007669"/>
    <property type="project" value="TreeGrafter"/>
</dbReference>
<dbReference type="InterPro" id="IPR035437">
    <property type="entry name" value="SNase_OB-fold_sf"/>
</dbReference>
<dbReference type="Pfam" id="PF00567">
    <property type="entry name" value="TUDOR"/>
    <property type="match status" value="1"/>
</dbReference>
<dbReference type="SMART" id="SM00333">
    <property type="entry name" value="TUDOR"/>
    <property type="match status" value="1"/>
</dbReference>
<keyword evidence="1" id="KW-0694">RNA-binding</keyword>
<keyword evidence="2" id="KW-0472">Membrane</keyword>
<name>A0A2R5LEM9_9ACAR</name>
<dbReference type="AlphaFoldDB" id="A0A2R5LEM9"/>
<dbReference type="PANTHER" id="PTHR22948:SF29">
    <property type="entry name" value="FI02030P-RELATED"/>
    <property type="match status" value="1"/>
</dbReference>
<evidence type="ECO:0000259" key="3">
    <source>
        <dbReference type="PROSITE" id="PS50304"/>
    </source>
</evidence>
<dbReference type="GO" id="GO:0007283">
    <property type="term" value="P:spermatogenesis"/>
    <property type="evidence" value="ECO:0007669"/>
    <property type="project" value="TreeGrafter"/>
</dbReference>
<feature type="domain" description="Tudor" evidence="3">
    <location>
        <begin position="299"/>
        <end position="364"/>
    </location>
</feature>
<dbReference type="InterPro" id="IPR004087">
    <property type="entry name" value="KH_dom"/>
</dbReference>
<reference evidence="4" key="1">
    <citation type="submission" date="2018-03" db="EMBL/GenBank/DDBJ databases">
        <title>The relapsing fever spirochete Borrelia turicatae persists in the highly oxidative environment of its soft-bodied tick vector.</title>
        <authorList>
            <person name="Bourret T.J."/>
            <person name="Boyle W.K."/>
            <person name="Valenzuela J.G."/>
            <person name="Oliveira F."/>
            <person name="Lopez J.E."/>
        </authorList>
    </citation>
    <scope>NUCLEOTIDE SEQUENCE</scope>
    <source>
        <strain evidence="4">Kansas strain/isolate</strain>
        <tissue evidence="4">Salivary glands</tissue>
    </source>
</reference>
<dbReference type="InterPro" id="IPR004088">
    <property type="entry name" value="KH_dom_type_1"/>
</dbReference>
<dbReference type="SMART" id="SM00322">
    <property type="entry name" value="KH"/>
    <property type="match status" value="2"/>
</dbReference>
<dbReference type="PANTHER" id="PTHR22948">
    <property type="entry name" value="TUDOR DOMAIN CONTAINING PROTEIN"/>
    <property type="match status" value="1"/>
</dbReference>
<dbReference type="Gene3D" id="3.30.1370.10">
    <property type="entry name" value="K Homology domain, type 1"/>
    <property type="match status" value="2"/>
</dbReference>
<keyword evidence="2" id="KW-0812">Transmembrane</keyword>
<organism evidence="4">
    <name type="scientific">Ornithodoros turicata</name>
    <dbReference type="NCBI Taxonomy" id="34597"/>
    <lineage>
        <taxon>Eukaryota</taxon>
        <taxon>Metazoa</taxon>
        <taxon>Ecdysozoa</taxon>
        <taxon>Arthropoda</taxon>
        <taxon>Chelicerata</taxon>
        <taxon>Arachnida</taxon>
        <taxon>Acari</taxon>
        <taxon>Parasitiformes</taxon>
        <taxon>Ixodida</taxon>
        <taxon>Ixodoidea</taxon>
        <taxon>Argasidae</taxon>
        <taxon>Ornithodorinae</taxon>
        <taxon>Ornithodoros</taxon>
    </lineage>
</organism>